<dbReference type="Proteomes" id="UP000306985">
    <property type="component" value="Unassembled WGS sequence"/>
</dbReference>
<dbReference type="Pfam" id="PF00370">
    <property type="entry name" value="FGGY_N"/>
    <property type="match status" value="1"/>
</dbReference>
<dbReference type="Pfam" id="PF02782">
    <property type="entry name" value="FGGY_C"/>
    <property type="match status" value="1"/>
</dbReference>
<dbReference type="PIRSF" id="PIRSF000538">
    <property type="entry name" value="GlpK"/>
    <property type="match status" value="1"/>
</dbReference>
<sequence length="544" mass="58994">MADLRFIHLRSRPHGRLNPPQRQGCHMTETQAFVGIDAGTTGCTVMVFDQNGQRLGEGYQEYPCTSPRAGWIEQDVDDVWRGICAASKQAVAAADLPAEAYKSVGFSSQRGTFILLDEEKNPLAPSLVWNDGRALKYQDIFAETISAEDYQTHTGMQLSPLWSAAKFAWLRDNEPELFNKTRWFANGQEYFLFKMGAEEWVTDPASLTLNGMLDIEKLDWSDQILELCGVSRDKLPPVGIPTGKAGVVSAAAAFATGIPEGTPLCRGAGDQQCAAMGAGVVEQGQAEFTVGTAGVMVAHLDSLDRVQGRNLWWGGHAVPGAWDIEGGAFSLGANLKWWRDNLGMEEQVEADKTGRSVYAVMVEKALTAPPGANGLMFHSFLVSQVTPYYDAASRGGWIGLGLNHTRADMLRALLEGCAHEMRMVVDAFNSDIKGGITDLRLTGGGTKSDGFAQIMTDIIGQPTKVTRERECTVLGAAILGAFGSGSFPSIDDAVAAMVNVESEFVPNEDTRELYDEANKVYRGLYEAIANAGQYNALAEFSSRF</sequence>
<dbReference type="InterPro" id="IPR018484">
    <property type="entry name" value="FGGY_N"/>
</dbReference>
<dbReference type="InterPro" id="IPR018483">
    <property type="entry name" value="Carb_kinase_FGGY_CS"/>
</dbReference>
<evidence type="ECO:0000256" key="2">
    <source>
        <dbReference type="ARBA" id="ARBA00022629"/>
    </source>
</evidence>
<dbReference type="InterPro" id="IPR043129">
    <property type="entry name" value="ATPase_NBD"/>
</dbReference>
<evidence type="ECO:0000259" key="7">
    <source>
        <dbReference type="Pfam" id="PF02782"/>
    </source>
</evidence>
<dbReference type="PROSITE" id="PS00445">
    <property type="entry name" value="FGGY_KINASES_2"/>
    <property type="match status" value="1"/>
</dbReference>
<comment type="similarity">
    <text evidence="1 5">Belongs to the FGGY kinase family.</text>
</comment>
<dbReference type="Gene3D" id="3.30.420.40">
    <property type="match status" value="2"/>
</dbReference>
<gene>
    <name evidence="8" type="ORF">FDO65_01305</name>
</gene>
<dbReference type="PANTHER" id="PTHR43095">
    <property type="entry name" value="SUGAR KINASE"/>
    <property type="match status" value="1"/>
</dbReference>
<evidence type="ECO:0000313" key="9">
    <source>
        <dbReference type="Proteomes" id="UP000306985"/>
    </source>
</evidence>
<dbReference type="EMBL" id="SZZH01000001">
    <property type="protein sequence ID" value="TKV60384.1"/>
    <property type="molecule type" value="Genomic_DNA"/>
</dbReference>
<name>A0A4U6QIX2_9ACTN</name>
<dbReference type="CDD" id="cd07779">
    <property type="entry name" value="ASKHA_NBD_FGGY_YgcE-like"/>
    <property type="match status" value="1"/>
</dbReference>
<feature type="domain" description="Carbohydrate kinase FGGY C-terminal" evidence="7">
    <location>
        <begin position="289"/>
        <end position="482"/>
    </location>
</feature>
<evidence type="ECO:0000256" key="1">
    <source>
        <dbReference type="ARBA" id="ARBA00009156"/>
    </source>
</evidence>
<dbReference type="OrthoDB" id="9782710at2"/>
<dbReference type="AlphaFoldDB" id="A0A4U6QIX2"/>
<dbReference type="SUPFAM" id="SSF53067">
    <property type="entry name" value="Actin-like ATPase domain"/>
    <property type="match status" value="2"/>
</dbReference>
<dbReference type="GO" id="GO:0042732">
    <property type="term" value="P:D-xylose metabolic process"/>
    <property type="evidence" value="ECO:0007669"/>
    <property type="project" value="UniProtKB-KW"/>
</dbReference>
<organism evidence="8 9">
    <name type="scientific">Nakamurella flava</name>
    <dbReference type="NCBI Taxonomy" id="2576308"/>
    <lineage>
        <taxon>Bacteria</taxon>
        <taxon>Bacillati</taxon>
        <taxon>Actinomycetota</taxon>
        <taxon>Actinomycetes</taxon>
        <taxon>Nakamurellales</taxon>
        <taxon>Nakamurellaceae</taxon>
        <taxon>Nakamurella</taxon>
    </lineage>
</organism>
<reference evidence="8 9" key="1">
    <citation type="submission" date="2019-05" db="EMBL/GenBank/DDBJ databases">
        <title>Nakamurella sp. N5BH11, whole genome shotgun sequence.</title>
        <authorList>
            <person name="Tuo L."/>
        </authorList>
    </citation>
    <scope>NUCLEOTIDE SEQUENCE [LARGE SCALE GENOMIC DNA]</scope>
    <source>
        <strain evidence="8 9">N5BH11</strain>
    </source>
</reference>
<evidence type="ECO:0000256" key="3">
    <source>
        <dbReference type="ARBA" id="ARBA00022679"/>
    </source>
</evidence>
<comment type="caution">
    <text evidence="8">The sequence shown here is derived from an EMBL/GenBank/DDBJ whole genome shotgun (WGS) entry which is preliminary data.</text>
</comment>
<evidence type="ECO:0000313" key="8">
    <source>
        <dbReference type="EMBL" id="TKV60384.1"/>
    </source>
</evidence>
<dbReference type="InterPro" id="IPR000577">
    <property type="entry name" value="Carb_kinase_FGGY"/>
</dbReference>
<evidence type="ECO:0000259" key="6">
    <source>
        <dbReference type="Pfam" id="PF00370"/>
    </source>
</evidence>
<evidence type="ECO:0000256" key="5">
    <source>
        <dbReference type="RuleBase" id="RU003733"/>
    </source>
</evidence>
<keyword evidence="9" id="KW-1185">Reference proteome</keyword>
<keyword evidence="2" id="KW-0859">Xylose metabolism</keyword>
<protein>
    <submittedName>
        <fullName evidence="8">Xylulose kinase</fullName>
    </submittedName>
</protein>
<dbReference type="GO" id="GO:0016301">
    <property type="term" value="F:kinase activity"/>
    <property type="evidence" value="ECO:0007669"/>
    <property type="project" value="UniProtKB-KW"/>
</dbReference>
<keyword evidence="3 5" id="KW-0808">Transferase</keyword>
<proteinExistence type="inferred from homology"/>
<keyword evidence="4 5" id="KW-0418">Kinase</keyword>
<dbReference type="InterPro" id="IPR018485">
    <property type="entry name" value="FGGY_C"/>
</dbReference>
<feature type="domain" description="Carbohydrate kinase FGGY N-terminal" evidence="6">
    <location>
        <begin position="34"/>
        <end position="277"/>
    </location>
</feature>
<dbReference type="InterPro" id="IPR050406">
    <property type="entry name" value="FGGY_Carb_Kinase"/>
</dbReference>
<evidence type="ECO:0000256" key="4">
    <source>
        <dbReference type="ARBA" id="ARBA00022777"/>
    </source>
</evidence>
<dbReference type="GO" id="GO:0016773">
    <property type="term" value="F:phosphotransferase activity, alcohol group as acceptor"/>
    <property type="evidence" value="ECO:0007669"/>
    <property type="project" value="InterPro"/>
</dbReference>
<accession>A0A4U6QIX2</accession>
<dbReference type="PANTHER" id="PTHR43095:SF5">
    <property type="entry name" value="XYLULOSE KINASE"/>
    <property type="match status" value="1"/>
</dbReference>
<keyword evidence="2" id="KW-0119">Carbohydrate metabolism</keyword>